<reference evidence="1 2" key="2">
    <citation type="submission" date="2019-01" db="EMBL/GenBank/DDBJ databases">
        <title>The decoding of complex shrimp genome reveals the adaptation for benthos swimmer, frequently molting mechanism and breeding impact on genome.</title>
        <authorList>
            <person name="Sun Y."/>
            <person name="Gao Y."/>
            <person name="Yu Y."/>
        </authorList>
    </citation>
    <scope>NUCLEOTIDE SEQUENCE [LARGE SCALE GENOMIC DNA]</scope>
    <source>
        <tissue evidence="1">Muscle</tissue>
    </source>
</reference>
<gene>
    <name evidence="1" type="ORF">C7M84_018722</name>
</gene>
<dbReference type="STRING" id="6689.A0A3R7QCN8"/>
<comment type="caution">
    <text evidence="1">The sequence shown here is derived from an EMBL/GenBank/DDBJ whole genome shotgun (WGS) entry which is preliminary data.</text>
</comment>
<evidence type="ECO:0000313" key="1">
    <source>
        <dbReference type="EMBL" id="ROT63399.1"/>
    </source>
</evidence>
<dbReference type="Proteomes" id="UP000283509">
    <property type="component" value="Unassembled WGS sequence"/>
</dbReference>
<dbReference type="GO" id="GO:0005975">
    <property type="term" value="P:carbohydrate metabolic process"/>
    <property type="evidence" value="ECO:0007669"/>
    <property type="project" value="InterPro"/>
</dbReference>
<keyword evidence="2" id="KW-1185">Reference proteome</keyword>
<evidence type="ECO:0000313" key="2">
    <source>
        <dbReference type="Proteomes" id="UP000283509"/>
    </source>
</evidence>
<accession>A0A3R7QCN8</accession>
<dbReference type="AlphaFoldDB" id="A0A3R7QCN8"/>
<dbReference type="OrthoDB" id="504708at2759"/>
<dbReference type="SUPFAM" id="SSF88713">
    <property type="entry name" value="Glycoside hydrolase/deacetylase"/>
    <property type="match status" value="1"/>
</dbReference>
<proteinExistence type="predicted"/>
<organism evidence="1 2">
    <name type="scientific">Penaeus vannamei</name>
    <name type="common">Whiteleg shrimp</name>
    <name type="synonym">Litopenaeus vannamei</name>
    <dbReference type="NCBI Taxonomy" id="6689"/>
    <lineage>
        <taxon>Eukaryota</taxon>
        <taxon>Metazoa</taxon>
        <taxon>Ecdysozoa</taxon>
        <taxon>Arthropoda</taxon>
        <taxon>Crustacea</taxon>
        <taxon>Multicrustacea</taxon>
        <taxon>Malacostraca</taxon>
        <taxon>Eumalacostraca</taxon>
        <taxon>Eucarida</taxon>
        <taxon>Decapoda</taxon>
        <taxon>Dendrobranchiata</taxon>
        <taxon>Penaeoidea</taxon>
        <taxon>Penaeidae</taxon>
        <taxon>Penaeus</taxon>
    </lineage>
</organism>
<dbReference type="PANTHER" id="PTHR45985:SF3">
    <property type="entry name" value="CHITIN DEACETYLASE-LIKE 4"/>
    <property type="match status" value="1"/>
</dbReference>
<reference evidence="1 2" key="1">
    <citation type="submission" date="2018-04" db="EMBL/GenBank/DDBJ databases">
        <authorList>
            <person name="Zhang X."/>
            <person name="Yuan J."/>
            <person name="Li F."/>
            <person name="Xiang J."/>
        </authorList>
    </citation>
    <scope>NUCLEOTIDE SEQUENCE [LARGE SCALE GENOMIC DNA]</scope>
    <source>
        <tissue evidence="1">Muscle</tissue>
    </source>
</reference>
<dbReference type="PANTHER" id="PTHR45985">
    <property type="match status" value="1"/>
</dbReference>
<name>A0A3R7QCN8_PENVA</name>
<dbReference type="InterPro" id="IPR052740">
    <property type="entry name" value="CE4"/>
</dbReference>
<dbReference type="EMBL" id="QCYY01003445">
    <property type="protein sequence ID" value="ROT63399.1"/>
    <property type="molecule type" value="Genomic_DNA"/>
</dbReference>
<dbReference type="InterPro" id="IPR011330">
    <property type="entry name" value="Glyco_hydro/deAcase_b/a-brl"/>
</dbReference>
<dbReference type="Gene3D" id="3.20.20.370">
    <property type="entry name" value="Glycoside hydrolase/deacetylase"/>
    <property type="match status" value="1"/>
</dbReference>
<sequence length="542" mass="61569">MPFELQSLSQHVSQHQISQPSVYLSLFLQLWPRESTSCVRNQMANSHHPTARCAEGALYDGYKHECVDQFLDNIACGPQEPSECIISVSHLSLRVTLFTSDLARGQPWLAEAPLATTPDPLEALPCDPQDCQLPYCHCSFDGTEIPGGLRAEQVPQIIMLTFDGAVNDLNFDTYNQIFLENRTSPNGCPIRGTFFVSHDYTNYQLVEEFYSRGHEIALGTVTRRSGLEDGTYEEWVGEMVTMREILSSFSGVRKADIFSHMFIPPIHPTPSPLLLTNAEGQSPPYLSPPLPNTTHPLTPSLLQVMNDYGFSWDSTINAPPSKVPVWPYSFDYKIPHECRSGSCATRSFRGLWEMPMNSHFKNFQFEGGFCPYLDQCSFSYQNEPDVLKWLQDDFNRHYTTNRAPYMLALSTNWFQTPTQTNGLLAFIDWTMTLNDVYYTTMTEALQWVTTPQPISELSRFQPWSCQQKVYPDPPCETPNSCQLSLNARHDNFTSAGGSRYMVTCSNCPTVYPWVWDSTGLGRERDIYEPEFRSTNIEDPAIL</sequence>
<protein>
    <submittedName>
        <fullName evidence="1">Chitin deacetylase 1</fullName>
    </submittedName>
</protein>